<reference evidence="2" key="1">
    <citation type="submission" date="2022-12" db="EMBL/GenBank/DDBJ databases">
        <title>Genome assemblies of Blomia tropicalis.</title>
        <authorList>
            <person name="Cui Y."/>
        </authorList>
    </citation>
    <scope>NUCLEOTIDE SEQUENCE</scope>
    <source>
        <tissue evidence="2">Adult mites</tissue>
    </source>
</reference>
<feature type="region of interest" description="Disordered" evidence="1">
    <location>
        <begin position="136"/>
        <end position="159"/>
    </location>
</feature>
<dbReference type="EMBL" id="JAPWDV010000001">
    <property type="protein sequence ID" value="KAJ6223801.1"/>
    <property type="molecule type" value="Genomic_DNA"/>
</dbReference>
<comment type="caution">
    <text evidence="2">The sequence shown here is derived from an EMBL/GenBank/DDBJ whole genome shotgun (WGS) entry which is preliminary data.</text>
</comment>
<accession>A0A9Q0MDB6</accession>
<keyword evidence="3" id="KW-1185">Reference proteome</keyword>
<proteinExistence type="predicted"/>
<evidence type="ECO:0000313" key="2">
    <source>
        <dbReference type="EMBL" id="KAJ6223801.1"/>
    </source>
</evidence>
<sequence>MNEENRQGNEEQLPIDLSKVQWETEHRMSCMMNSERDVSYRVPSIGLVTEKWKLKASITGDTTEQQEIALHSVYVNNKLVRQVNIRNNQVVVSDPQYEPYNFLRYGANHSTTIDDYQSNAARNDTVPVKGSLEFEGKPITQQPTNGSDVNVNNNATNAS</sequence>
<organism evidence="2 3">
    <name type="scientific">Blomia tropicalis</name>
    <name type="common">Mite</name>
    <dbReference type="NCBI Taxonomy" id="40697"/>
    <lineage>
        <taxon>Eukaryota</taxon>
        <taxon>Metazoa</taxon>
        <taxon>Ecdysozoa</taxon>
        <taxon>Arthropoda</taxon>
        <taxon>Chelicerata</taxon>
        <taxon>Arachnida</taxon>
        <taxon>Acari</taxon>
        <taxon>Acariformes</taxon>
        <taxon>Sarcoptiformes</taxon>
        <taxon>Astigmata</taxon>
        <taxon>Glycyphagoidea</taxon>
        <taxon>Echimyopodidae</taxon>
        <taxon>Blomia</taxon>
    </lineage>
</organism>
<gene>
    <name evidence="2" type="ORF">RDWZM_002346</name>
</gene>
<protein>
    <submittedName>
        <fullName evidence="2">Uncharacterized protein</fullName>
    </submittedName>
</protein>
<name>A0A9Q0MDB6_BLOTA</name>
<feature type="compositionally biased region" description="Polar residues" evidence="1">
    <location>
        <begin position="139"/>
        <end position="159"/>
    </location>
</feature>
<evidence type="ECO:0000256" key="1">
    <source>
        <dbReference type="SAM" id="MobiDB-lite"/>
    </source>
</evidence>
<dbReference type="AlphaFoldDB" id="A0A9Q0MDB6"/>
<evidence type="ECO:0000313" key="3">
    <source>
        <dbReference type="Proteomes" id="UP001142055"/>
    </source>
</evidence>
<dbReference type="Proteomes" id="UP001142055">
    <property type="component" value="Chromosome 1"/>
</dbReference>